<dbReference type="Pfam" id="PF00026">
    <property type="entry name" value="Asp"/>
    <property type="match status" value="1"/>
</dbReference>
<dbReference type="InterPro" id="IPR029018">
    <property type="entry name" value="Hex-like_dom2"/>
</dbReference>
<dbReference type="OrthoDB" id="4074350at2759"/>
<dbReference type="Gene3D" id="3.20.20.80">
    <property type="entry name" value="Glycosidases"/>
    <property type="match status" value="1"/>
</dbReference>
<evidence type="ECO:0000256" key="3">
    <source>
        <dbReference type="ARBA" id="ARBA00012663"/>
    </source>
</evidence>
<feature type="domain" description="Peptidase A1" evidence="9">
    <location>
        <begin position="35"/>
        <end position="393"/>
    </location>
</feature>
<dbReference type="InterPro" id="IPR052764">
    <property type="entry name" value="GH20_Enzymes"/>
</dbReference>
<dbReference type="CDD" id="cd06564">
    <property type="entry name" value="GH20_DspB_LnbB-like"/>
    <property type="match status" value="1"/>
</dbReference>
<dbReference type="Gene3D" id="3.30.379.10">
    <property type="entry name" value="Chitobiase/beta-hexosaminidase domain 2-like"/>
    <property type="match status" value="1"/>
</dbReference>
<evidence type="ECO:0000256" key="5">
    <source>
        <dbReference type="ARBA" id="ARBA00023295"/>
    </source>
</evidence>
<keyword evidence="8" id="KW-0812">Transmembrane</keyword>
<feature type="transmembrane region" description="Helical" evidence="8">
    <location>
        <begin position="470"/>
        <end position="492"/>
    </location>
</feature>
<dbReference type="EMBL" id="JAADJF010000031">
    <property type="protein sequence ID" value="KAF4443337.1"/>
    <property type="molecule type" value="Genomic_DNA"/>
</dbReference>
<reference evidence="10 11" key="1">
    <citation type="submission" date="2020-01" db="EMBL/GenBank/DDBJ databases">
        <title>Identification and distribution of gene clusters putatively required for synthesis of sphingolipid metabolism inhibitors in phylogenetically diverse species of the filamentous fungus Fusarium.</title>
        <authorList>
            <person name="Kim H.-S."/>
            <person name="Busman M."/>
            <person name="Brown D.W."/>
            <person name="Divon H."/>
            <person name="Uhlig S."/>
            <person name="Proctor R.H."/>
        </authorList>
    </citation>
    <scope>NUCLEOTIDE SEQUENCE [LARGE SCALE GENOMIC DNA]</scope>
    <source>
        <strain evidence="10 11">NRRL 13308</strain>
    </source>
</reference>
<dbReference type="InterPro" id="IPR015883">
    <property type="entry name" value="Glyco_hydro_20_cat"/>
</dbReference>
<gene>
    <name evidence="10" type="ORF">FACUT_1394</name>
</gene>
<comment type="similarity">
    <text evidence="2">Belongs to the glycosyl hydrolase 20 family.</text>
</comment>
<dbReference type="InterPro" id="IPR033121">
    <property type="entry name" value="PEPTIDASE_A1"/>
</dbReference>
<dbReference type="GO" id="GO:0004563">
    <property type="term" value="F:beta-N-acetylhexosaminidase activity"/>
    <property type="evidence" value="ECO:0007669"/>
    <property type="project" value="UniProtKB-EC"/>
</dbReference>
<dbReference type="InterPro" id="IPR021109">
    <property type="entry name" value="Peptidase_aspartic_dom_sf"/>
</dbReference>
<feature type="transmembrane region" description="Helical" evidence="8">
    <location>
        <begin position="542"/>
        <end position="561"/>
    </location>
</feature>
<evidence type="ECO:0000256" key="6">
    <source>
        <dbReference type="PIRSR" id="PIRSR625705-1"/>
    </source>
</evidence>
<dbReference type="InterPro" id="IPR025705">
    <property type="entry name" value="Beta_hexosaminidase_sua/sub"/>
</dbReference>
<evidence type="ECO:0000259" key="9">
    <source>
        <dbReference type="PROSITE" id="PS51767"/>
    </source>
</evidence>
<dbReference type="SUPFAM" id="SSF50630">
    <property type="entry name" value="Acid proteases"/>
    <property type="match status" value="1"/>
</dbReference>
<feature type="region of interest" description="Disordered" evidence="7">
    <location>
        <begin position="441"/>
        <end position="463"/>
    </location>
</feature>
<dbReference type="Gene3D" id="2.40.70.10">
    <property type="entry name" value="Acid Proteases"/>
    <property type="match status" value="1"/>
</dbReference>
<dbReference type="EC" id="3.2.1.52" evidence="3"/>
<dbReference type="PANTHER" id="PTHR43678">
    <property type="entry name" value="PUTATIVE (AFU_ORTHOLOGUE AFUA_2G00640)-RELATED"/>
    <property type="match status" value="1"/>
</dbReference>
<comment type="caution">
    <text evidence="10">The sequence shown here is derived from an EMBL/GenBank/DDBJ whole genome shotgun (WGS) entry which is preliminary data.</text>
</comment>
<dbReference type="InterPro" id="IPR015882">
    <property type="entry name" value="HEX_bac_N"/>
</dbReference>
<organism evidence="10 11">
    <name type="scientific">Fusarium acutatum</name>
    <dbReference type="NCBI Taxonomy" id="78861"/>
    <lineage>
        <taxon>Eukaryota</taxon>
        <taxon>Fungi</taxon>
        <taxon>Dikarya</taxon>
        <taxon>Ascomycota</taxon>
        <taxon>Pezizomycotina</taxon>
        <taxon>Sordariomycetes</taxon>
        <taxon>Hypocreomycetidae</taxon>
        <taxon>Hypocreales</taxon>
        <taxon>Nectriaceae</taxon>
        <taxon>Fusarium</taxon>
        <taxon>Fusarium fujikuroi species complex</taxon>
    </lineage>
</organism>
<dbReference type="PRINTS" id="PR00738">
    <property type="entry name" value="GLHYDRLASE20"/>
</dbReference>
<dbReference type="Proteomes" id="UP000536711">
    <property type="component" value="Unassembled WGS sequence"/>
</dbReference>
<comment type="catalytic activity">
    <reaction evidence="1">
        <text>Hydrolysis of terminal non-reducing N-acetyl-D-hexosamine residues in N-acetyl-beta-D-hexosaminides.</text>
        <dbReference type="EC" id="3.2.1.52"/>
    </reaction>
</comment>
<keyword evidence="4" id="KW-0378">Hydrolase</keyword>
<evidence type="ECO:0000256" key="2">
    <source>
        <dbReference type="ARBA" id="ARBA00006285"/>
    </source>
</evidence>
<feature type="compositionally biased region" description="Basic and acidic residues" evidence="7">
    <location>
        <begin position="451"/>
        <end position="461"/>
    </location>
</feature>
<evidence type="ECO:0000256" key="4">
    <source>
        <dbReference type="ARBA" id="ARBA00022801"/>
    </source>
</evidence>
<dbReference type="SUPFAM" id="SSF51445">
    <property type="entry name" value="(Trans)glycosidases"/>
    <property type="match status" value="1"/>
</dbReference>
<keyword evidence="5" id="KW-0326">Glycosidase</keyword>
<evidence type="ECO:0000313" key="10">
    <source>
        <dbReference type="EMBL" id="KAF4443337.1"/>
    </source>
</evidence>
<accession>A0A8H4K480</accession>
<evidence type="ECO:0000313" key="11">
    <source>
        <dbReference type="Proteomes" id="UP000536711"/>
    </source>
</evidence>
<keyword evidence="8" id="KW-0472">Membrane</keyword>
<dbReference type="PANTHER" id="PTHR43678:SF1">
    <property type="entry name" value="BETA-N-ACETYLHEXOSAMINIDASE"/>
    <property type="match status" value="1"/>
</dbReference>
<proteinExistence type="inferred from homology"/>
<feature type="active site" description="Proton donor" evidence="6">
    <location>
        <position position="873"/>
    </location>
</feature>
<dbReference type="Pfam" id="PF02838">
    <property type="entry name" value="Glyco_hydro_20b"/>
    <property type="match status" value="1"/>
</dbReference>
<dbReference type="PROSITE" id="PS51767">
    <property type="entry name" value="PEPTIDASE_A1"/>
    <property type="match status" value="1"/>
</dbReference>
<evidence type="ECO:0000256" key="7">
    <source>
        <dbReference type="SAM" id="MobiDB-lite"/>
    </source>
</evidence>
<keyword evidence="8" id="KW-1133">Transmembrane helix</keyword>
<dbReference type="GO" id="GO:0005975">
    <property type="term" value="P:carbohydrate metabolic process"/>
    <property type="evidence" value="ECO:0007669"/>
    <property type="project" value="InterPro"/>
</dbReference>
<name>A0A8H4K480_9HYPO</name>
<protein>
    <recommendedName>
        <fullName evidence="3">beta-N-acetylhexosaminidase</fullName>
        <ecNumber evidence="3">3.2.1.52</ecNumber>
    </recommendedName>
</protein>
<keyword evidence="11" id="KW-1185">Reference proteome</keyword>
<dbReference type="SUPFAM" id="SSF55545">
    <property type="entry name" value="beta-N-acetylhexosaminidase-like domain"/>
    <property type="match status" value="1"/>
</dbReference>
<dbReference type="Pfam" id="PF00728">
    <property type="entry name" value="Glyco_hydro_20"/>
    <property type="match status" value="1"/>
</dbReference>
<sequence length="1789" mass="196610">MVWTLFSLFALAYAARTPREVEWSDQSYGPDGPWNAVKVQIGPKDQSIALFPGATWETWVIGDDYCEGETCFASKAGTYNKNTVYRNERNRSVELDGFMQGVELKGDAGVRYRDDIAINDINIANASIAVLDDAKMKYPGGKAVPLSLGCLSVGAPDAINQSFEQSEKQSSFNASLLPGFLWDSDLTSANSFGMHIGSPNPRIPGSLVFGGYDKTRIIGNVLITPGSPRDGGIELHDIAIESFGKDSSKAKEGLLAKGNSTLIKGLNVTIDGCSPYLTLPKSTCDNIAEYLPVTFDEGLGLYIWDTESEDYERIVNSATALSFSFPNMGDIAKIRVPLMHLNLTLTEPIVDSPVPYFPCHVNNNGLYVLGRAFLQDAFLGANWGPDVNRWWLAQAPGPKLQGARDIRSIGSSDMSVESSDGQFETNAWEMSWASAWNDEAAPLSTPSKKTPRPEKDEDGKKPFMPTASQVGMGIGFGSAFGVILLGVGVFIWRRKRRSYPAKIKMKKKLFDGFSIDWPPRDLPPQEILNKKFERSGAMLKEYLVAGILLASPLLAVAQDLIPPILEKADSFVEETWSVDSSPKVIYIDEKFASVADKDCLTLIPPTAHEFATTFQDDLAKITGSNWTLKRVDSLPTNTSGISLGSYTGESSDLTYENGKTTSEGYEIIINSNRVFIGGSGARGMWWGTRTFLQLLLAGNGTITSTLGRDAPAYATRGYMLDAGRKWYSKDFLKELCSYASFFKMNEFHYHLSDNYPLNRGKNESWRDVYSHFSLFPEDESLRGILHGRENETLSRDDFMELQSHCASRGVTVIPEIEAPGHSLYLTKWKPELALAKKDLLNLTHPDTLPTVQSIWKEFLPWFKTKEVHIGADEYDAELADDYITFVNKMSRFINSTANKRSRIWGTHEPSKRNQTIDKTVVIQHWQYGQSDPVQLVKDGYDVINSEDWWAYTSLKNDHMPILPARYPQFFNESRIFNFADKEEWQWTPADFNPVNTSLQLKSDEERLKGATLAAWNDNGPDASTQLEAYYSMRRGIAVVGGRAWSGSHGPKLVEETSDGSIDFYSPRAPDQNLDRVLSLGGNGTLVSWTGSDGDGKEVYLGHGSKGMNYTLALSITGPFTLSGPDNTLSLDKNGSLVFNSDGWEYPLRKVTKDDALDLDPGAPGRIWVNTSSTHKPVKVSTPTNITLVTDVLHGTVVFIDGEVVGRFEVFVYGGRNTQFSWSQMAFVAPLEKIEGGLEGLELTGSSNFTQGRGTGGKETADVPKGSDAVRCSFSLAFITLGKFSDIRCVEQLVRAQRDPNPSSSIDQCTGQRGDYRPPLIPPLDVPEMTQPGEACHFADQGWNEGTLYPVVTYGSWEASRQSAKILNEAPYSASWIQWASVSWNLYGGCSQGCAPSPTQTTSLRPLKLTIHRAGRVYHGAEVHRVCEGTKKPGTPSSSSVSSYAEHFGVNSYGIMGTSTCCSSGGGSDNITRAELGALWHQIPTGNKFATSFLQWAIGNAGCFSFPGWRFTSRNDGLLREIFVAEASPRRANPIEMFIQAGTALGSGTATPYLIGFFMFPTKPSMVNLIFQRGADDLGDAPTKFDIHKHVESCGSDIAKLLLDQVVNLVSTSVLSKAFQYSFSTTLLHIEQSGVEVNSWGLGGLAALLTAYHCLGFPMCLHILELLLRHGADINAPLMPANMFYTVTQFGKTADYRTLFSAKLLQLGADANPLTHLGIPSSQILTKYCNGAYPETLESNGTSTPHLTTTHRDNAAVIIPGLLRHGAGPRTRHYDVDLCCTILKFIGFLI</sequence>
<evidence type="ECO:0000256" key="1">
    <source>
        <dbReference type="ARBA" id="ARBA00001231"/>
    </source>
</evidence>
<dbReference type="InterPro" id="IPR017853">
    <property type="entry name" value="GH"/>
</dbReference>
<evidence type="ECO:0000256" key="8">
    <source>
        <dbReference type="SAM" id="Phobius"/>
    </source>
</evidence>